<dbReference type="GO" id="GO:0000462">
    <property type="term" value="P:maturation of SSU-rRNA from tricistronic rRNA transcript (SSU-rRNA, 5.8S rRNA, LSU-rRNA)"/>
    <property type="evidence" value="ECO:0007669"/>
    <property type="project" value="TreeGrafter"/>
</dbReference>
<evidence type="ECO:0000256" key="3">
    <source>
        <dbReference type="ARBA" id="ARBA00018689"/>
    </source>
</evidence>
<evidence type="ECO:0000256" key="7">
    <source>
        <dbReference type="ARBA" id="ARBA00023242"/>
    </source>
</evidence>
<dbReference type="PANTHER" id="PTHR33911">
    <property type="entry name" value="RRNA-PROCESSING PROTEIN EFG1"/>
    <property type="match status" value="1"/>
</dbReference>
<evidence type="ECO:0000256" key="8">
    <source>
        <dbReference type="SAM" id="MobiDB-lite"/>
    </source>
</evidence>
<feature type="compositionally biased region" description="Acidic residues" evidence="8">
    <location>
        <begin position="238"/>
        <end position="247"/>
    </location>
</feature>
<evidence type="ECO:0000256" key="1">
    <source>
        <dbReference type="ARBA" id="ARBA00004604"/>
    </source>
</evidence>
<dbReference type="FunCoup" id="A0A067Q119">
    <property type="interactions" value="34"/>
</dbReference>
<feature type="region of interest" description="Disordered" evidence="8">
    <location>
        <begin position="146"/>
        <end position="247"/>
    </location>
</feature>
<accession>A0A067Q119</accession>
<evidence type="ECO:0000313" key="10">
    <source>
        <dbReference type="Proteomes" id="UP000027265"/>
    </source>
</evidence>
<name>A0A067Q119_9AGAM</name>
<dbReference type="STRING" id="933084.A0A067Q119"/>
<dbReference type="GO" id="GO:0030688">
    <property type="term" value="C:preribosome, small subunit precursor"/>
    <property type="evidence" value="ECO:0007669"/>
    <property type="project" value="TreeGrafter"/>
</dbReference>
<proteinExistence type="inferred from homology"/>
<feature type="region of interest" description="Disordered" evidence="8">
    <location>
        <begin position="1"/>
        <end position="25"/>
    </location>
</feature>
<dbReference type="InterPro" id="IPR050786">
    <property type="entry name" value="EFG1_rRNA-proc"/>
</dbReference>
<feature type="compositionally biased region" description="Basic and acidic residues" evidence="8">
    <location>
        <begin position="221"/>
        <end position="237"/>
    </location>
</feature>
<evidence type="ECO:0000256" key="6">
    <source>
        <dbReference type="ARBA" id="ARBA00023054"/>
    </source>
</evidence>
<gene>
    <name evidence="9" type="ORF">JAAARDRAFT_104483</name>
</gene>
<dbReference type="InParanoid" id="A0A067Q119"/>
<dbReference type="PANTHER" id="PTHR33911:SF1">
    <property type="entry name" value="RRNA-PROCESSING PROTEIN EFG1"/>
    <property type="match status" value="1"/>
</dbReference>
<feature type="non-terminal residue" evidence="9">
    <location>
        <position position="247"/>
    </location>
</feature>
<keyword evidence="10" id="KW-1185">Reference proteome</keyword>
<sequence>PKGKSKSRRPRAQEPSNGALPGVQKLKSQLRQTRRLLAKDNLAADVRVATERRLKSLEGDLAKAEIAKKERTLAVRYHKIKFFERQKVCRKISQTKTRLSEDDLSGSSRKKLQNALKELRVDLNYILYYPRLEKYISLFPPEVRHGEGAAPATDQEANKEDAKTDLKRQELRARTRERMGSGELSSEPELHLGSNHRRPAGDPDARKVGVALGQKKQGKRSKTDESPEEVQQDHFFGEDDDDEEEAE</sequence>
<keyword evidence="7" id="KW-0539">Nucleus</keyword>
<comment type="similarity">
    <text evidence="2">Belongs to the EFG1 family.</text>
</comment>
<evidence type="ECO:0000313" key="9">
    <source>
        <dbReference type="EMBL" id="KDQ56291.1"/>
    </source>
</evidence>
<dbReference type="GO" id="GO:0005730">
    <property type="term" value="C:nucleolus"/>
    <property type="evidence" value="ECO:0007669"/>
    <property type="project" value="UniProtKB-SubCell"/>
</dbReference>
<evidence type="ECO:0000256" key="4">
    <source>
        <dbReference type="ARBA" id="ARBA00019827"/>
    </source>
</evidence>
<comment type="subcellular location">
    <subcellularLocation>
        <location evidence="1">Nucleus</location>
        <location evidence="1">Nucleolus</location>
    </subcellularLocation>
</comment>
<keyword evidence="5" id="KW-0698">rRNA processing</keyword>
<feature type="compositionally biased region" description="Basic residues" evidence="8">
    <location>
        <begin position="1"/>
        <end position="10"/>
    </location>
</feature>
<organism evidence="9 10">
    <name type="scientific">Jaapia argillacea MUCL 33604</name>
    <dbReference type="NCBI Taxonomy" id="933084"/>
    <lineage>
        <taxon>Eukaryota</taxon>
        <taxon>Fungi</taxon>
        <taxon>Dikarya</taxon>
        <taxon>Basidiomycota</taxon>
        <taxon>Agaricomycotina</taxon>
        <taxon>Agaricomycetes</taxon>
        <taxon>Agaricomycetidae</taxon>
        <taxon>Jaapiales</taxon>
        <taxon>Jaapiaceae</taxon>
        <taxon>Jaapia</taxon>
    </lineage>
</organism>
<dbReference type="HOGENOM" id="CLU_066912_2_1_1"/>
<dbReference type="AlphaFoldDB" id="A0A067Q119"/>
<keyword evidence="6" id="KW-0175">Coiled coil</keyword>
<protein>
    <recommendedName>
        <fullName evidence="3">rRNA-processing protein EFG1</fullName>
    </recommendedName>
    <alternativeName>
        <fullName evidence="4">rRNA-processing protein efg1</fullName>
    </alternativeName>
</protein>
<dbReference type="Pfam" id="PF10153">
    <property type="entry name" value="Efg1"/>
    <property type="match status" value="1"/>
</dbReference>
<reference evidence="10" key="1">
    <citation type="journal article" date="2014" name="Proc. Natl. Acad. Sci. U.S.A.">
        <title>Extensive sampling of basidiomycete genomes demonstrates inadequacy of the white-rot/brown-rot paradigm for wood decay fungi.</title>
        <authorList>
            <person name="Riley R."/>
            <person name="Salamov A.A."/>
            <person name="Brown D.W."/>
            <person name="Nagy L.G."/>
            <person name="Floudas D."/>
            <person name="Held B.W."/>
            <person name="Levasseur A."/>
            <person name="Lombard V."/>
            <person name="Morin E."/>
            <person name="Otillar R."/>
            <person name="Lindquist E.A."/>
            <person name="Sun H."/>
            <person name="LaButti K.M."/>
            <person name="Schmutz J."/>
            <person name="Jabbour D."/>
            <person name="Luo H."/>
            <person name="Baker S.E."/>
            <person name="Pisabarro A.G."/>
            <person name="Walton J.D."/>
            <person name="Blanchette R.A."/>
            <person name="Henrissat B."/>
            <person name="Martin F."/>
            <person name="Cullen D."/>
            <person name="Hibbett D.S."/>
            <person name="Grigoriev I.V."/>
        </authorList>
    </citation>
    <scope>NUCLEOTIDE SEQUENCE [LARGE SCALE GENOMIC DNA]</scope>
    <source>
        <strain evidence="10">MUCL 33604</strain>
    </source>
</reference>
<feature type="compositionally biased region" description="Basic and acidic residues" evidence="8">
    <location>
        <begin position="156"/>
        <end position="180"/>
    </location>
</feature>
<evidence type="ECO:0000256" key="2">
    <source>
        <dbReference type="ARBA" id="ARBA00006916"/>
    </source>
</evidence>
<dbReference type="OrthoDB" id="47732at2759"/>
<dbReference type="EMBL" id="KL197722">
    <property type="protein sequence ID" value="KDQ56291.1"/>
    <property type="molecule type" value="Genomic_DNA"/>
</dbReference>
<evidence type="ECO:0000256" key="5">
    <source>
        <dbReference type="ARBA" id="ARBA00022552"/>
    </source>
</evidence>
<dbReference type="Proteomes" id="UP000027265">
    <property type="component" value="Unassembled WGS sequence"/>
</dbReference>
<dbReference type="InterPro" id="IPR019310">
    <property type="entry name" value="Efg1"/>
</dbReference>
<feature type="non-terminal residue" evidence="9">
    <location>
        <position position="1"/>
    </location>
</feature>